<proteinExistence type="predicted"/>
<accession>A0A238ZFJ1</accession>
<evidence type="ECO:0000256" key="1">
    <source>
        <dbReference type="SAM" id="MobiDB-lite"/>
    </source>
</evidence>
<evidence type="ECO:0000313" key="3">
    <source>
        <dbReference type="Proteomes" id="UP000198386"/>
    </source>
</evidence>
<organism evidence="2 3">
    <name type="scientific">Geodermatophilus saharensis</name>
    <dbReference type="NCBI Taxonomy" id="1137994"/>
    <lineage>
        <taxon>Bacteria</taxon>
        <taxon>Bacillati</taxon>
        <taxon>Actinomycetota</taxon>
        <taxon>Actinomycetes</taxon>
        <taxon>Geodermatophilales</taxon>
        <taxon>Geodermatophilaceae</taxon>
        <taxon>Geodermatophilus</taxon>
    </lineage>
</organism>
<evidence type="ECO:0000313" key="2">
    <source>
        <dbReference type="EMBL" id="SNR82107.1"/>
    </source>
</evidence>
<reference evidence="3" key="1">
    <citation type="submission" date="2017-06" db="EMBL/GenBank/DDBJ databases">
        <authorList>
            <person name="Varghese N."/>
            <person name="Submissions S."/>
        </authorList>
    </citation>
    <scope>NUCLEOTIDE SEQUENCE [LARGE SCALE GENOMIC DNA]</scope>
    <source>
        <strain evidence="3">DSM 45423</strain>
    </source>
</reference>
<feature type="compositionally biased region" description="Basic and acidic residues" evidence="1">
    <location>
        <begin position="1"/>
        <end position="10"/>
    </location>
</feature>
<protein>
    <submittedName>
        <fullName evidence="2">Uncharacterized protein</fullName>
    </submittedName>
</protein>
<dbReference type="EMBL" id="FZOH01000001">
    <property type="protein sequence ID" value="SNR82107.1"/>
    <property type="molecule type" value="Genomic_DNA"/>
</dbReference>
<dbReference type="AlphaFoldDB" id="A0A238ZFJ1"/>
<name>A0A238ZFJ1_9ACTN</name>
<dbReference type="Proteomes" id="UP000198386">
    <property type="component" value="Unassembled WGS sequence"/>
</dbReference>
<keyword evidence="3" id="KW-1185">Reference proteome</keyword>
<feature type="region of interest" description="Disordered" evidence="1">
    <location>
        <begin position="1"/>
        <end position="25"/>
    </location>
</feature>
<gene>
    <name evidence="2" type="ORF">SAMN04488107_0045</name>
</gene>
<sequence length="365" mass="41143">MGSRARDPRRVRVQNTQRHRGADGKRDPGINFVTLYTWTENGCIVLALDMTLGGESLCVVPMVEILAAEAGDGLHTLVYDRAVSGWILAHLMALYGIEVVNKAIARALRDREDSTLRWLIRKAQAEAALTRRRTLTGRALDLAVAHFAGEKLAAGHLPPGMSIYKTTGGYDVIDSAWRRFTEPHQVGHHILHQERLILDDEALFLEDENGNKGDLCETLHSTRERTRTGAWARRTQWRIPCDCGDWVLEKLWAPADTGPTPEDELTDRSLIAHIRPLPRAIAQFQPTHGRRSTSETENNVTKSGMAHYGRASHLHPNLQLLDHFSFGRVTNARTWQRHPYAWHPWHPRPSQRAWGPGDHGRLAGE</sequence>
<feature type="region of interest" description="Disordered" evidence="1">
    <location>
        <begin position="346"/>
        <end position="365"/>
    </location>
</feature>